<keyword evidence="2" id="KW-0288">FMN</keyword>
<dbReference type="EMBL" id="JAAGWH010000031">
    <property type="protein sequence ID" value="NEK94721.1"/>
    <property type="molecule type" value="Genomic_DNA"/>
</dbReference>
<dbReference type="GO" id="GO:0046306">
    <property type="term" value="P:alkanesulfonate catabolic process"/>
    <property type="evidence" value="ECO:0007669"/>
    <property type="project" value="TreeGrafter"/>
</dbReference>
<accession>A0A6P0ESK6</accession>
<keyword evidence="4" id="KW-0503">Monooxygenase</keyword>
<dbReference type="InterPro" id="IPR011251">
    <property type="entry name" value="Luciferase-like_dom"/>
</dbReference>
<dbReference type="Gene3D" id="3.20.20.30">
    <property type="entry name" value="Luciferase-like domain"/>
    <property type="match status" value="1"/>
</dbReference>
<dbReference type="GO" id="GO:0008726">
    <property type="term" value="F:alkanesulfonate monooxygenase activity"/>
    <property type="evidence" value="ECO:0007669"/>
    <property type="project" value="TreeGrafter"/>
</dbReference>
<dbReference type="RefSeq" id="WP_163611291.1">
    <property type="nucleotide sequence ID" value="NZ_JAAGWB010000033.1"/>
</dbReference>
<evidence type="ECO:0000313" key="6">
    <source>
        <dbReference type="EMBL" id="NEK94721.1"/>
    </source>
</evidence>
<reference evidence="7 9" key="2">
    <citation type="submission" date="2020-02" db="EMBL/GenBank/DDBJ databases">
        <title>The WGS of Modestobacter muralis DSM 100205.</title>
        <authorList>
            <person name="Jiang Z."/>
        </authorList>
    </citation>
    <scope>NUCLEOTIDE SEQUENCE [LARGE SCALE GENOMIC DNA]</scope>
    <source>
        <strain evidence="7 9">DSM 100205</strain>
    </source>
</reference>
<evidence type="ECO:0000313" key="7">
    <source>
        <dbReference type="EMBL" id="NEN51609.1"/>
    </source>
</evidence>
<sequence length="268" mass="29050">MSRRGLFLPPFDALADPVLLADLAVEAEEAGWDGVFLWDHLLYAEPVTEIADPWTCCAAIAVRTSRLQFGPMVTPLTRRRPQVLARQAATLDRLSGGRLVLGFGLGDDGGVGELSRFGEELQPRVRAARLDEGLGLLRRLLAGEQVDHDGEHFTARDVRFLPPATRPGGIPFWIGGRWPNAAPLRRAARHEGAFVISLPGPDDLAGVRETIAAVRGGDLAGFDVVVELPVDADPAPWEAAGATWVLTRLGPYRLDVAGVRRVVRRGPR</sequence>
<keyword evidence="1" id="KW-0285">Flavoprotein</keyword>
<gene>
    <name evidence="7" type="ORF">G3R41_11805</name>
    <name evidence="6" type="ORF">GCU67_11150</name>
</gene>
<feature type="domain" description="Luciferase-like" evidence="5">
    <location>
        <begin position="20"/>
        <end position="238"/>
    </location>
</feature>
<dbReference type="AlphaFoldDB" id="A0A6P0ESK6"/>
<evidence type="ECO:0000256" key="4">
    <source>
        <dbReference type="ARBA" id="ARBA00023033"/>
    </source>
</evidence>
<evidence type="ECO:0000256" key="3">
    <source>
        <dbReference type="ARBA" id="ARBA00023002"/>
    </source>
</evidence>
<reference evidence="6 8" key="1">
    <citation type="submission" date="2020-01" db="EMBL/GenBank/DDBJ databases">
        <title>the WGS Modestobacter muralis CPCC 204518.</title>
        <authorList>
            <person name="Jiang Z."/>
        </authorList>
    </citation>
    <scope>NUCLEOTIDE SEQUENCE [LARGE SCALE GENOMIC DNA]</scope>
    <source>
        <strain evidence="6 8">DSM 100205</strain>
    </source>
</reference>
<comment type="caution">
    <text evidence="6">The sequence shown here is derived from an EMBL/GenBank/DDBJ whole genome shotgun (WGS) entry which is preliminary data.</text>
</comment>
<dbReference type="PANTHER" id="PTHR42847">
    <property type="entry name" value="ALKANESULFONATE MONOOXYGENASE"/>
    <property type="match status" value="1"/>
</dbReference>
<evidence type="ECO:0000259" key="5">
    <source>
        <dbReference type="Pfam" id="PF00296"/>
    </source>
</evidence>
<organism evidence="6 8">
    <name type="scientific">Modestobacter muralis</name>
    <dbReference type="NCBI Taxonomy" id="1608614"/>
    <lineage>
        <taxon>Bacteria</taxon>
        <taxon>Bacillati</taxon>
        <taxon>Actinomycetota</taxon>
        <taxon>Actinomycetes</taxon>
        <taxon>Geodermatophilales</taxon>
        <taxon>Geodermatophilaceae</taxon>
        <taxon>Modestobacter</taxon>
    </lineage>
</organism>
<dbReference type="Proteomes" id="UP000468828">
    <property type="component" value="Unassembled WGS sequence"/>
</dbReference>
<evidence type="ECO:0000313" key="9">
    <source>
        <dbReference type="Proteomes" id="UP000471152"/>
    </source>
</evidence>
<proteinExistence type="predicted"/>
<dbReference type="Proteomes" id="UP000471152">
    <property type="component" value="Unassembled WGS sequence"/>
</dbReference>
<name>A0A6P0ESK6_9ACTN</name>
<protein>
    <submittedName>
        <fullName evidence="6">LLM class flavin-dependent oxidoreductase</fullName>
    </submittedName>
</protein>
<dbReference type="EMBL" id="JAAGWB010000033">
    <property type="protein sequence ID" value="NEN51609.1"/>
    <property type="molecule type" value="Genomic_DNA"/>
</dbReference>
<dbReference type="Pfam" id="PF00296">
    <property type="entry name" value="Bac_luciferase"/>
    <property type="match status" value="1"/>
</dbReference>
<keyword evidence="8" id="KW-1185">Reference proteome</keyword>
<dbReference type="PANTHER" id="PTHR42847:SF4">
    <property type="entry name" value="ALKANESULFONATE MONOOXYGENASE-RELATED"/>
    <property type="match status" value="1"/>
</dbReference>
<keyword evidence="3" id="KW-0560">Oxidoreductase</keyword>
<evidence type="ECO:0000256" key="1">
    <source>
        <dbReference type="ARBA" id="ARBA00022630"/>
    </source>
</evidence>
<dbReference type="InterPro" id="IPR050172">
    <property type="entry name" value="SsuD_RutA_monooxygenase"/>
</dbReference>
<dbReference type="SUPFAM" id="SSF51679">
    <property type="entry name" value="Bacterial luciferase-like"/>
    <property type="match status" value="1"/>
</dbReference>
<evidence type="ECO:0000313" key="8">
    <source>
        <dbReference type="Proteomes" id="UP000468828"/>
    </source>
</evidence>
<evidence type="ECO:0000256" key="2">
    <source>
        <dbReference type="ARBA" id="ARBA00022643"/>
    </source>
</evidence>
<dbReference type="InterPro" id="IPR036661">
    <property type="entry name" value="Luciferase-like_sf"/>
</dbReference>